<keyword evidence="1" id="KW-1133">Transmembrane helix</keyword>
<comment type="caution">
    <text evidence="2">The sequence shown here is derived from an EMBL/GenBank/DDBJ whole genome shotgun (WGS) entry which is preliminary data.</text>
</comment>
<sequence length="60" mass="6991">MDTKAPEFIYIAFVLPSLFALTFMFEGLYKMVHQEDGFFIFIVGIVFLVIIALAYLFLFK</sequence>
<feature type="transmembrane region" description="Helical" evidence="1">
    <location>
        <begin position="7"/>
        <end position="25"/>
    </location>
</feature>
<evidence type="ECO:0000256" key="1">
    <source>
        <dbReference type="SAM" id="Phobius"/>
    </source>
</evidence>
<keyword evidence="1" id="KW-0472">Membrane</keyword>
<organism evidence="2 3">
    <name type="scientific">Candidatus Roizmanbacteria bacterium RIFCSPHIGHO2_01_FULL_39_24</name>
    <dbReference type="NCBI Taxonomy" id="1802032"/>
    <lineage>
        <taxon>Bacteria</taxon>
        <taxon>Candidatus Roizmaniibacteriota</taxon>
    </lineage>
</organism>
<dbReference type="Proteomes" id="UP000176850">
    <property type="component" value="Unassembled WGS sequence"/>
</dbReference>
<keyword evidence="1" id="KW-0812">Transmembrane</keyword>
<name>A0A1F7GLD5_9BACT</name>
<evidence type="ECO:0000313" key="2">
    <source>
        <dbReference type="EMBL" id="OGK19362.1"/>
    </source>
</evidence>
<dbReference type="EMBL" id="MFZH01000012">
    <property type="protein sequence ID" value="OGK19362.1"/>
    <property type="molecule type" value="Genomic_DNA"/>
</dbReference>
<gene>
    <name evidence="2" type="ORF">A2799_02485</name>
</gene>
<reference evidence="2 3" key="1">
    <citation type="journal article" date="2016" name="Nat. Commun.">
        <title>Thousands of microbial genomes shed light on interconnected biogeochemical processes in an aquifer system.</title>
        <authorList>
            <person name="Anantharaman K."/>
            <person name="Brown C.T."/>
            <person name="Hug L.A."/>
            <person name="Sharon I."/>
            <person name="Castelle C.J."/>
            <person name="Probst A.J."/>
            <person name="Thomas B.C."/>
            <person name="Singh A."/>
            <person name="Wilkins M.J."/>
            <person name="Karaoz U."/>
            <person name="Brodie E.L."/>
            <person name="Williams K.H."/>
            <person name="Hubbard S.S."/>
            <person name="Banfield J.F."/>
        </authorList>
    </citation>
    <scope>NUCLEOTIDE SEQUENCE [LARGE SCALE GENOMIC DNA]</scope>
</reference>
<dbReference type="AlphaFoldDB" id="A0A1F7GLD5"/>
<evidence type="ECO:0000313" key="3">
    <source>
        <dbReference type="Proteomes" id="UP000176850"/>
    </source>
</evidence>
<protein>
    <submittedName>
        <fullName evidence="2">Uncharacterized protein</fullName>
    </submittedName>
</protein>
<proteinExistence type="predicted"/>
<accession>A0A1F7GLD5</accession>
<feature type="transmembrane region" description="Helical" evidence="1">
    <location>
        <begin position="37"/>
        <end position="58"/>
    </location>
</feature>